<reference evidence="1" key="1">
    <citation type="submission" date="2022-02" db="EMBL/GenBank/DDBJ databases">
        <title>Plant Genome Project.</title>
        <authorList>
            <person name="Zhang R.-G."/>
        </authorList>
    </citation>
    <scope>NUCLEOTIDE SEQUENCE</scope>
    <source>
        <strain evidence="1">AT1</strain>
    </source>
</reference>
<keyword evidence="2" id="KW-1185">Reference proteome</keyword>
<dbReference type="EMBL" id="CM046388">
    <property type="protein sequence ID" value="KAI8571815.1"/>
    <property type="molecule type" value="Genomic_DNA"/>
</dbReference>
<evidence type="ECO:0000313" key="1">
    <source>
        <dbReference type="EMBL" id="KAI8571815.1"/>
    </source>
</evidence>
<organism evidence="1 2">
    <name type="scientific">Rhododendron molle</name>
    <name type="common">Chinese azalea</name>
    <name type="synonym">Azalea mollis</name>
    <dbReference type="NCBI Taxonomy" id="49168"/>
    <lineage>
        <taxon>Eukaryota</taxon>
        <taxon>Viridiplantae</taxon>
        <taxon>Streptophyta</taxon>
        <taxon>Embryophyta</taxon>
        <taxon>Tracheophyta</taxon>
        <taxon>Spermatophyta</taxon>
        <taxon>Magnoliopsida</taxon>
        <taxon>eudicotyledons</taxon>
        <taxon>Gunneridae</taxon>
        <taxon>Pentapetalae</taxon>
        <taxon>asterids</taxon>
        <taxon>Ericales</taxon>
        <taxon>Ericaceae</taxon>
        <taxon>Ericoideae</taxon>
        <taxon>Rhodoreae</taxon>
        <taxon>Rhododendron</taxon>
    </lineage>
</organism>
<name>A0ACC0Q261_RHOML</name>
<sequence length="127" mass="14655">MNLLLYVAAVLDPRKKLDYVEFCFIRLCGEDIAKAMKEMVKNCLIRLFEDYAKHDKNSVEVPNLCEASASAMTIDDDFDDPHKALASQFSSYMEQRYSISSKSEVAKYLAESWEAEDDDSKFDILMW</sequence>
<accession>A0ACC0Q261</accession>
<protein>
    <submittedName>
        <fullName evidence="1">Uncharacterized protein</fullName>
    </submittedName>
</protein>
<gene>
    <name evidence="1" type="ORF">RHMOL_Rhmol01G0148600</name>
</gene>
<dbReference type="Proteomes" id="UP001062846">
    <property type="component" value="Chromosome 1"/>
</dbReference>
<evidence type="ECO:0000313" key="2">
    <source>
        <dbReference type="Proteomes" id="UP001062846"/>
    </source>
</evidence>
<comment type="caution">
    <text evidence="1">The sequence shown here is derived from an EMBL/GenBank/DDBJ whole genome shotgun (WGS) entry which is preliminary data.</text>
</comment>
<proteinExistence type="predicted"/>